<evidence type="ECO:0000313" key="1">
    <source>
        <dbReference type="EMBL" id="JAH56786.1"/>
    </source>
</evidence>
<dbReference type="EMBL" id="GBXM01051791">
    <property type="protein sequence ID" value="JAH56786.1"/>
    <property type="molecule type" value="Transcribed_RNA"/>
</dbReference>
<sequence>MCVCVLGGVVCICMCVWGWCVCVCALEGGVVYVCVWG</sequence>
<name>A0A0E9TTD2_ANGAN</name>
<proteinExistence type="predicted"/>
<reference evidence="1" key="1">
    <citation type="submission" date="2014-11" db="EMBL/GenBank/DDBJ databases">
        <authorList>
            <person name="Amaro Gonzalez C."/>
        </authorList>
    </citation>
    <scope>NUCLEOTIDE SEQUENCE</scope>
</reference>
<accession>A0A0E9TTD2</accession>
<protein>
    <submittedName>
        <fullName evidence="1">Uncharacterized protein</fullName>
    </submittedName>
</protein>
<organism evidence="1">
    <name type="scientific">Anguilla anguilla</name>
    <name type="common">European freshwater eel</name>
    <name type="synonym">Muraena anguilla</name>
    <dbReference type="NCBI Taxonomy" id="7936"/>
    <lineage>
        <taxon>Eukaryota</taxon>
        <taxon>Metazoa</taxon>
        <taxon>Chordata</taxon>
        <taxon>Craniata</taxon>
        <taxon>Vertebrata</taxon>
        <taxon>Euteleostomi</taxon>
        <taxon>Actinopterygii</taxon>
        <taxon>Neopterygii</taxon>
        <taxon>Teleostei</taxon>
        <taxon>Anguilliformes</taxon>
        <taxon>Anguillidae</taxon>
        <taxon>Anguilla</taxon>
    </lineage>
</organism>
<reference evidence="1" key="2">
    <citation type="journal article" date="2015" name="Fish Shellfish Immunol.">
        <title>Early steps in the European eel (Anguilla anguilla)-Vibrio vulnificus interaction in the gills: Role of the RtxA13 toxin.</title>
        <authorList>
            <person name="Callol A."/>
            <person name="Pajuelo D."/>
            <person name="Ebbesson L."/>
            <person name="Teles M."/>
            <person name="MacKenzie S."/>
            <person name="Amaro C."/>
        </authorList>
    </citation>
    <scope>NUCLEOTIDE SEQUENCE</scope>
</reference>
<dbReference type="AlphaFoldDB" id="A0A0E9TTD2"/>